<protein>
    <submittedName>
        <fullName evidence="1">Uncharacterized protein</fullName>
    </submittedName>
</protein>
<dbReference type="AlphaFoldDB" id="A0A381WI85"/>
<sequence length="23" mass="2595">MPMYTLQVLFPWSALLVAAALCR</sequence>
<gene>
    <name evidence="1" type="ORF">METZ01_LOCUS104865</name>
</gene>
<evidence type="ECO:0000313" key="1">
    <source>
        <dbReference type="EMBL" id="SVA52011.1"/>
    </source>
</evidence>
<name>A0A381WI85_9ZZZZ</name>
<organism evidence="1">
    <name type="scientific">marine metagenome</name>
    <dbReference type="NCBI Taxonomy" id="408172"/>
    <lineage>
        <taxon>unclassified sequences</taxon>
        <taxon>metagenomes</taxon>
        <taxon>ecological metagenomes</taxon>
    </lineage>
</organism>
<proteinExistence type="predicted"/>
<accession>A0A381WI85</accession>
<reference evidence="1" key="1">
    <citation type="submission" date="2018-05" db="EMBL/GenBank/DDBJ databases">
        <authorList>
            <person name="Lanie J.A."/>
            <person name="Ng W.-L."/>
            <person name="Kazmierczak K.M."/>
            <person name="Andrzejewski T.M."/>
            <person name="Davidsen T.M."/>
            <person name="Wayne K.J."/>
            <person name="Tettelin H."/>
            <person name="Glass J.I."/>
            <person name="Rusch D."/>
            <person name="Podicherti R."/>
            <person name="Tsui H.-C.T."/>
            <person name="Winkler M.E."/>
        </authorList>
    </citation>
    <scope>NUCLEOTIDE SEQUENCE</scope>
</reference>
<dbReference type="EMBL" id="UINC01011842">
    <property type="protein sequence ID" value="SVA52011.1"/>
    <property type="molecule type" value="Genomic_DNA"/>
</dbReference>